<evidence type="ECO:0000313" key="2">
    <source>
        <dbReference type="EMBL" id="KYO35189.1"/>
    </source>
</evidence>
<accession>A0A151NEV3</accession>
<reference evidence="2 3" key="1">
    <citation type="journal article" date="2012" name="Genome Biol.">
        <title>Sequencing three crocodilian genomes to illuminate the evolution of archosaurs and amniotes.</title>
        <authorList>
            <person name="St John J.A."/>
            <person name="Braun E.L."/>
            <person name="Isberg S.R."/>
            <person name="Miles L.G."/>
            <person name="Chong A.Y."/>
            <person name="Gongora J."/>
            <person name="Dalzell P."/>
            <person name="Moran C."/>
            <person name="Bed'hom B."/>
            <person name="Abzhanov A."/>
            <person name="Burgess S.C."/>
            <person name="Cooksey A.M."/>
            <person name="Castoe T.A."/>
            <person name="Crawford N.G."/>
            <person name="Densmore L.D."/>
            <person name="Drew J.C."/>
            <person name="Edwards S.V."/>
            <person name="Faircloth B.C."/>
            <person name="Fujita M.K."/>
            <person name="Greenwold M.J."/>
            <person name="Hoffmann F.G."/>
            <person name="Howard J.M."/>
            <person name="Iguchi T."/>
            <person name="Janes D.E."/>
            <person name="Khan S.Y."/>
            <person name="Kohno S."/>
            <person name="de Koning A.J."/>
            <person name="Lance S.L."/>
            <person name="McCarthy F.M."/>
            <person name="McCormack J.E."/>
            <person name="Merchant M.E."/>
            <person name="Peterson D.G."/>
            <person name="Pollock D.D."/>
            <person name="Pourmand N."/>
            <person name="Raney B.J."/>
            <person name="Roessler K.A."/>
            <person name="Sanford J.R."/>
            <person name="Sawyer R.H."/>
            <person name="Schmidt C.J."/>
            <person name="Triplett E.W."/>
            <person name="Tuberville T.D."/>
            <person name="Venegas-Anaya M."/>
            <person name="Howard J.T."/>
            <person name="Jarvis E.D."/>
            <person name="Guillette L.J.Jr."/>
            <person name="Glenn T.C."/>
            <person name="Green R.E."/>
            <person name="Ray D.A."/>
        </authorList>
    </citation>
    <scope>NUCLEOTIDE SEQUENCE [LARGE SCALE GENOMIC DNA]</scope>
    <source>
        <strain evidence="2">KSC_2009_1</strain>
    </source>
</reference>
<proteinExistence type="predicted"/>
<dbReference type="AlphaFoldDB" id="A0A151NEV3"/>
<protein>
    <submittedName>
        <fullName evidence="2">Uncharacterized protein</fullName>
    </submittedName>
</protein>
<evidence type="ECO:0000313" key="3">
    <source>
        <dbReference type="Proteomes" id="UP000050525"/>
    </source>
</evidence>
<sequence length="69" mass="7707">MHVASNTPPGSSGKQLSQKPEVARGKRREKKEEAFLPHLHAFDLCRKSASLCKTHHNLSCVRRTTILEG</sequence>
<evidence type="ECO:0000256" key="1">
    <source>
        <dbReference type="SAM" id="MobiDB-lite"/>
    </source>
</evidence>
<keyword evidence="3" id="KW-1185">Reference proteome</keyword>
<dbReference type="Proteomes" id="UP000050525">
    <property type="component" value="Unassembled WGS sequence"/>
</dbReference>
<feature type="compositionally biased region" description="Polar residues" evidence="1">
    <location>
        <begin position="1"/>
        <end position="18"/>
    </location>
</feature>
<dbReference type="EMBL" id="AKHW03003207">
    <property type="protein sequence ID" value="KYO35189.1"/>
    <property type="molecule type" value="Genomic_DNA"/>
</dbReference>
<gene>
    <name evidence="2" type="ORF">Y1Q_0001068</name>
</gene>
<name>A0A151NEV3_ALLMI</name>
<organism evidence="2 3">
    <name type="scientific">Alligator mississippiensis</name>
    <name type="common">American alligator</name>
    <dbReference type="NCBI Taxonomy" id="8496"/>
    <lineage>
        <taxon>Eukaryota</taxon>
        <taxon>Metazoa</taxon>
        <taxon>Chordata</taxon>
        <taxon>Craniata</taxon>
        <taxon>Vertebrata</taxon>
        <taxon>Euteleostomi</taxon>
        <taxon>Archelosauria</taxon>
        <taxon>Archosauria</taxon>
        <taxon>Crocodylia</taxon>
        <taxon>Alligatoridae</taxon>
        <taxon>Alligatorinae</taxon>
        <taxon>Alligator</taxon>
    </lineage>
</organism>
<comment type="caution">
    <text evidence="2">The sequence shown here is derived from an EMBL/GenBank/DDBJ whole genome shotgun (WGS) entry which is preliminary data.</text>
</comment>
<feature type="region of interest" description="Disordered" evidence="1">
    <location>
        <begin position="1"/>
        <end position="31"/>
    </location>
</feature>